<proteinExistence type="predicted"/>
<dbReference type="AlphaFoldDB" id="A0A318S500"/>
<dbReference type="RefSeq" id="WP_170131016.1">
    <property type="nucleotide sequence ID" value="NZ_QJSX01000008.1"/>
</dbReference>
<dbReference type="PANTHER" id="PTHR38593">
    <property type="entry name" value="BLR2558 PROTEIN"/>
    <property type="match status" value="1"/>
</dbReference>
<feature type="signal peptide" evidence="2">
    <location>
        <begin position="1"/>
        <end position="18"/>
    </location>
</feature>
<gene>
    <name evidence="4" type="ORF">DES52_10883</name>
</gene>
<dbReference type="InterPro" id="IPR012347">
    <property type="entry name" value="Ferritin-like"/>
</dbReference>
<feature type="chain" id="PRO_5016375659" evidence="2">
    <location>
        <begin position="19"/>
        <end position="179"/>
    </location>
</feature>
<evidence type="ECO:0000313" key="4">
    <source>
        <dbReference type="EMBL" id="PYE53554.1"/>
    </source>
</evidence>
<organism evidence="4 5">
    <name type="scientific">Deinococcus yavapaiensis KR-236</name>
    <dbReference type="NCBI Taxonomy" id="694435"/>
    <lineage>
        <taxon>Bacteria</taxon>
        <taxon>Thermotogati</taxon>
        <taxon>Deinococcota</taxon>
        <taxon>Deinococci</taxon>
        <taxon>Deinococcales</taxon>
        <taxon>Deinococcaceae</taxon>
        <taxon>Deinococcus</taxon>
    </lineage>
</organism>
<dbReference type="PROSITE" id="PS51257">
    <property type="entry name" value="PROKAR_LIPOPROTEIN"/>
    <property type="match status" value="1"/>
</dbReference>
<protein>
    <submittedName>
        <fullName evidence="4">Putative membrane protein</fullName>
    </submittedName>
</protein>
<dbReference type="InterPro" id="IPR025419">
    <property type="entry name" value="DUF4142"/>
</dbReference>
<feature type="domain" description="DUF4142" evidence="3">
    <location>
        <begin position="27"/>
        <end position="161"/>
    </location>
</feature>
<sequence length="179" mass="19424">MKRLAFALTLPVTLAACAPMMTSTDPDVQFAISAAHSNWAEISTSQIALTKSNNAAVLAYARDMIAMHTQMQNELRAVAKSKGITVPEAPAPEQLLQGQRLSQLSGADFDAEYSRVQLNGHRFTLGFFDAYINGNQGDDADIRALAVKGRPMVQQHRDRARTELPVPTDALAADRNASQ</sequence>
<accession>A0A318S500</accession>
<dbReference type="Proteomes" id="UP000248326">
    <property type="component" value="Unassembled WGS sequence"/>
</dbReference>
<name>A0A318S500_9DEIO</name>
<reference evidence="4 5" key="1">
    <citation type="submission" date="2018-06" db="EMBL/GenBank/DDBJ databases">
        <title>Genomic Encyclopedia of Type Strains, Phase IV (KMG-IV): sequencing the most valuable type-strain genomes for metagenomic binning, comparative biology and taxonomic classification.</title>
        <authorList>
            <person name="Goeker M."/>
        </authorList>
    </citation>
    <scope>NUCLEOTIDE SEQUENCE [LARGE SCALE GENOMIC DNA]</scope>
    <source>
        <strain evidence="4 5">DSM 18048</strain>
    </source>
</reference>
<dbReference type="Pfam" id="PF13628">
    <property type="entry name" value="DUF4142"/>
    <property type="match status" value="1"/>
</dbReference>
<evidence type="ECO:0000256" key="1">
    <source>
        <dbReference type="SAM" id="MobiDB-lite"/>
    </source>
</evidence>
<feature type="region of interest" description="Disordered" evidence="1">
    <location>
        <begin position="153"/>
        <end position="179"/>
    </location>
</feature>
<evidence type="ECO:0000313" key="5">
    <source>
        <dbReference type="Proteomes" id="UP000248326"/>
    </source>
</evidence>
<keyword evidence="5" id="KW-1185">Reference proteome</keyword>
<dbReference type="PANTHER" id="PTHR38593:SF1">
    <property type="entry name" value="BLR2558 PROTEIN"/>
    <property type="match status" value="1"/>
</dbReference>
<keyword evidence="2" id="KW-0732">Signal</keyword>
<evidence type="ECO:0000256" key="2">
    <source>
        <dbReference type="SAM" id="SignalP"/>
    </source>
</evidence>
<evidence type="ECO:0000259" key="3">
    <source>
        <dbReference type="Pfam" id="PF13628"/>
    </source>
</evidence>
<dbReference type="EMBL" id="QJSX01000008">
    <property type="protein sequence ID" value="PYE53554.1"/>
    <property type="molecule type" value="Genomic_DNA"/>
</dbReference>
<dbReference type="Gene3D" id="1.20.1260.10">
    <property type="match status" value="1"/>
</dbReference>
<comment type="caution">
    <text evidence="4">The sequence shown here is derived from an EMBL/GenBank/DDBJ whole genome shotgun (WGS) entry which is preliminary data.</text>
</comment>